<evidence type="ECO:0000256" key="3">
    <source>
        <dbReference type="SAM" id="MobiDB-lite"/>
    </source>
</evidence>
<dbReference type="SUPFAM" id="SSF47027">
    <property type="entry name" value="Acyl-CoA binding protein"/>
    <property type="match status" value="1"/>
</dbReference>
<dbReference type="Proteomes" id="UP001370490">
    <property type="component" value="Unassembled WGS sequence"/>
</dbReference>
<dbReference type="PANTHER" id="PTHR23310:SF105">
    <property type="entry name" value="ACYL-COA-BINDING DOMAIN-CONTAINING PROTEIN 5"/>
    <property type="match status" value="1"/>
</dbReference>
<dbReference type="Pfam" id="PF00887">
    <property type="entry name" value="ACBP"/>
    <property type="match status" value="1"/>
</dbReference>
<keyword evidence="2" id="KW-0446">Lipid-binding</keyword>
<feature type="domain" description="ACB" evidence="4">
    <location>
        <begin position="299"/>
        <end position="389"/>
    </location>
</feature>
<gene>
    <name evidence="5" type="ORF">RJ641_032107</name>
</gene>
<organism evidence="5 6">
    <name type="scientific">Dillenia turbinata</name>
    <dbReference type="NCBI Taxonomy" id="194707"/>
    <lineage>
        <taxon>Eukaryota</taxon>
        <taxon>Viridiplantae</taxon>
        <taxon>Streptophyta</taxon>
        <taxon>Embryophyta</taxon>
        <taxon>Tracheophyta</taxon>
        <taxon>Spermatophyta</taxon>
        <taxon>Magnoliopsida</taxon>
        <taxon>eudicotyledons</taxon>
        <taxon>Gunneridae</taxon>
        <taxon>Pentapetalae</taxon>
        <taxon>Dilleniales</taxon>
        <taxon>Dilleniaceae</taxon>
        <taxon>Dillenia</taxon>
    </lineage>
</organism>
<comment type="caution">
    <text evidence="5">The sequence shown here is derived from an EMBL/GenBank/DDBJ whole genome shotgun (WGS) entry which is preliminary data.</text>
</comment>
<dbReference type="InterPro" id="IPR014352">
    <property type="entry name" value="FERM/acyl-CoA-bd_prot_sf"/>
</dbReference>
<feature type="region of interest" description="Disordered" evidence="3">
    <location>
        <begin position="426"/>
        <end position="452"/>
    </location>
</feature>
<evidence type="ECO:0000259" key="4">
    <source>
        <dbReference type="PROSITE" id="PS51228"/>
    </source>
</evidence>
<evidence type="ECO:0000256" key="1">
    <source>
        <dbReference type="ARBA" id="ARBA00005567"/>
    </source>
</evidence>
<feature type="compositionally biased region" description="Acidic residues" evidence="3">
    <location>
        <begin position="108"/>
        <end position="123"/>
    </location>
</feature>
<protein>
    <submittedName>
        <fullName evidence="5">Acyl-CoA-binding protein, ACBP</fullName>
    </submittedName>
</protein>
<sequence>MEIVQELFLTAALAIVFSLLVAKLVSMVVVGDMSRELGFRKEINPSSAVDCEVEKVESVGEESLKKAEEFVERYCEKVVRCNDGCIEVKENSVREVEGLELLEKQAMEEEEEARAEEEKEEEGSSCLDGVIEEENGVSGLVEERIEGKNVAVGLDDLGNKRVEDDNVAAGLDSLAKERVEGIESDDNERIEERNVDLGLDILEKGEVESVESNDNERLEEKNVDISLDNLVKDRIESVGNDENIVGQLTDENVVDEKVVDKREECEVEVEGRDRAEEEEEKVGLDNFGDDWEGIERTELERIFAAAVNYVDGVNKDEKLLSMGSDVQMQLYGLQKVAMEGPCHEPQPLALKISARAKWNAWQRLGNMSPEEAMERYVTLLSEKVPGWTKDNSAGVNNAQIMLEPGIAVPDPNAKAAKQNHPNFANERLTGFCSGPEVNNDNEESDVSVGPNL</sequence>
<evidence type="ECO:0000256" key="2">
    <source>
        <dbReference type="ARBA" id="ARBA00023121"/>
    </source>
</evidence>
<dbReference type="PANTHER" id="PTHR23310">
    <property type="entry name" value="ACYL-COA-BINDING PROTEIN, ACBP"/>
    <property type="match status" value="1"/>
</dbReference>
<keyword evidence="6" id="KW-1185">Reference proteome</keyword>
<proteinExistence type="inferred from homology"/>
<feature type="region of interest" description="Disordered" evidence="3">
    <location>
        <begin position="106"/>
        <end position="125"/>
    </location>
</feature>
<comment type="similarity">
    <text evidence="1">Belongs to the ACBP family.</text>
</comment>
<dbReference type="AlphaFoldDB" id="A0AAN8VVN6"/>
<dbReference type="EMBL" id="JBAMMX010000006">
    <property type="protein sequence ID" value="KAK6938599.1"/>
    <property type="molecule type" value="Genomic_DNA"/>
</dbReference>
<dbReference type="PROSITE" id="PS51228">
    <property type="entry name" value="ACB_2"/>
    <property type="match status" value="1"/>
</dbReference>
<dbReference type="GO" id="GO:0006631">
    <property type="term" value="P:fatty acid metabolic process"/>
    <property type="evidence" value="ECO:0007669"/>
    <property type="project" value="TreeGrafter"/>
</dbReference>
<name>A0AAN8VVN6_9MAGN</name>
<dbReference type="Gene3D" id="1.20.80.10">
    <property type="match status" value="1"/>
</dbReference>
<dbReference type="InterPro" id="IPR035984">
    <property type="entry name" value="Acyl-CoA-binding_sf"/>
</dbReference>
<evidence type="ECO:0000313" key="5">
    <source>
        <dbReference type="EMBL" id="KAK6938599.1"/>
    </source>
</evidence>
<reference evidence="5 6" key="1">
    <citation type="submission" date="2023-12" db="EMBL/GenBank/DDBJ databases">
        <title>A high-quality genome assembly for Dillenia turbinata (Dilleniales).</title>
        <authorList>
            <person name="Chanderbali A."/>
        </authorList>
    </citation>
    <scope>NUCLEOTIDE SEQUENCE [LARGE SCALE GENOMIC DNA]</scope>
    <source>
        <strain evidence="5">LSX21</strain>
        <tissue evidence="5">Leaf</tissue>
    </source>
</reference>
<evidence type="ECO:0000313" key="6">
    <source>
        <dbReference type="Proteomes" id="UP001370490"/>
    </source>
</evidence>
<accession>A0AAN8VVN6</accession>
<dbReference type="GO" id="GO:0000062">
    <property type="term" value="F:fatty-acyl-CoA binding"/>
    <property type="evidence" value="ECO:0007669"/>
    <property type="project" value="InterPro"/>
</dbReference>
<dbReference type="InterPro" id="IPR000582">
    <property type="entry name" value="Acyl-CoA-binding_protein"/>
</dbReference>